<keyword evidence="1" id="KW-1185">Reference proteome</keyword>
<dbReference type="GeneID" id="108013022"/>
<proteinExistence type="predicted"/>
<reference evidence="2" key="1">
    <citation type="submission" date="2025-08" db="UniProtKB">
        <authorList>
            <consortium name="RefSeq"/>
        </authorList>
    </citation>
    <scope>IDENTIFICATION</scope>
</reference>
<organism evidence="1 2">
    <name type="scientific">Drosophila suzukii</name>
    <name type="common">Spotted-wing drosophila fruit fly</name>
    <dbReference type="NCBI Taxonomy" id="28584"/>
    <lineage>
        <taxon>Eukaryota</taxon>
        <taxon>Metazoa</taxon>
        <taxon>Ecdysozoa</taxon>
        <taxon>Arthropoda</taxon>
        <taxon>Hexapoda</taxon>
        <taxon>Insecta</taxon>
        <taxon>Pterygota</taxon>
        <taxon>Neoptera</taxon>
        <taxon>Endopterygota</taxon>
        <taxon>Diptera</taxon>
        <taxon>Brachycera</taxon>
        <taxon>Muscomorpha</taxon>
        <taxon>Ephydroidea</taxon>
        <taxon>Drosophilidae</taxon>
        <taxon>Drosophila</taxon>
        <taxon>Sophophora</taxon>
    </lineage>
</organism>
<evidence type="ECO:0000313" key="1">
    <source>
        <dbReference type="Proteomes" id="UP001652628"/>
    </source>
</evidence>
<dbReference type="AlphaFoldDB" id="A0AB39ZEX5"/>
<accession>A0AB39ZEX5</accession>
<dbReference type="Proteomes" id="UP001652628">
    <property type="component" value="Chromosome 2L"/>
</dbReference>
<protein>
    <submittedName>
        <fullName evidence="2">Uncharacterized protein</fullName>
    </submittedName>
</protein>
<name>A0AB39ZEX5_DROSZ</name>
<evidence type="ECO:0000313" key="2">
    <source>
        <dbReference type="RefSeq" id="XP_016934105.3"/>
    </source>
</evidence>
<sequence>MSLELVPRTEPVKIYLITYEMRVPEDSGKAILPIVAHKATELEVCGYIAYTHCGRKVGGELEGTETGLRAMVEWLLAKSQGNGDLGDGEKIKSQMTEPRFSKWKLQSGAKYDDFFCC</sequence>
<dbReference type="RefSeq" id="XP_016934105.3">
    <property type="nucleotide sequence ID" value="XM_017078616.4"/>
</dbReference>
<gene>
    <name evidence="2" type="primary">LOC108013022</name>
</gene>